<dbReference type="Pfam" id="PF04237">
    <property type="entry name" value="YjbR"/>
    <property type="match status" value="1"/>
</dbReference>
<dbReference type="Proteomes" id="UP000293865">
    <property type="component" value="Unassembled WGS sequence"/>
</dbReference>
<dbReference type="OrthoDB" id="954305at2"/>
<name>A0A4Q2KRY9_9MICO</name>
<evidence type="ECO:0000313" key="1">
    <source>
        <dbReference type="EMBL" id="RXZ67230.1"/>
    </source>
</evidence>
<comment type="caution">
    <text evidence="1">The sequence shown here is derived from an EMBL/GenBank/DDBJ whole genome shotgun (WGS) entry which is preliminary data.</text>
</comment>
<proteinExistence type="predicted"/>
<organism evidence="1 2">
    <name type="scientific">Agromyces albus</name>
    <dbReference type="NCBI Taxonomy" id="205332"/>
    <lineage>
        <taxon>Bacteria</taxon>
        <taxon>Bacillati</taxon>
        <taxon>Actinomycetota</taxon>
        <taxon>Actinomycetes</taxon>
        <taxon>Micrococcales</taxon>
        <taxon>Microbacteriaceae</taxon>
        <taxon>Agromyces</taxon>
    </lineage>
</organism>
<keyword evidence="1" id="KW-0238">DNA-binding</keyword>
<sequence length="130" mass="15212">MAGWEDVRELALGLPDTTETLSRGEMHWRVHHKAFVWERRLRRPDLEELHLDEQGGPVLAARVEDEAVKRALVVEDRSVFFTTRHFDGWPVVLVRLDRISRRRLSEVVAEAWLSRAPARLAREHLESFPD</sequence>
<protein>
    <submittedName>
        <fullName evidence="1">MmcQ/YjbR family DNA-binding protein</fullName>
    </submittedName>
</protein>
<keyword evidence="2" id="KW-1185">Reference proteome</keyword>
<gene>
    <name evidence="1" type="ORF">ESP51_18735</name>
</gene>
<dbReference type="RefSeq" id="WP_129522408.1">
    <property type="nucleotide sequence ID" value="NZ_SDPN01000057.1"/>
</dbReference>
<accession>A0A4Q2KRY9</accession>
<dbReference type="EMBL" id="SDPN01000057">
    <property type="protein sequence ID" value="RXZ67230.1"/>
    <property type="molecule type" value="Genomic_DNA"/>
</dbReference>
<reference evidence="1 2" key="1">
    <citation type="submission" date="2019-01" db="EMBL/GenBank/DDBJ databases">
        <title>Agromyces.</title>
        <authorList>
            <person name="Li J."/>
        </authorList>
    </citation>
    <scope>NUCLEOTIDE SEQUENCE [LARGE SCALE GENOMIC DNA]</scope>
    <source>
        <strain evidence="1 2">DSM 15934</strain>
    </source>
</reference>
<dbReference type="InterPro" id="IPR058532">
    <property type="entry name" value="YjbR/MT2646/Rv2570-like"/>
</dbReference>
<dbReference type="AlphaFoldDB" id="A0A4Q2KRY9"/>
<dbReference type="GO" id="GO:0003677">
    <property type="term" value="F:DNA binding"/>
    <property type="evidence" value="ECO:0007669"/>
    <property type="project" value="UniProtKB-KW"/>
</dbReference>
<evidence type="ECO:0000313" key="2">
    <source>
        <dbReference type="Proteomes" id="UP000293865"/>
    </source>
</evidence>